<evidence type="ECO:0000313" key="1">
    <source>
        <dbReference type="EMBL" id="MEX3934434.1"/>
    </source>
</evidence>
<protein>
    <submittedName>
        <fullName evidence="1">Uncharacterized protein</fullName>
    </submittedName>
</protein>
<gene>
    <name evidence="1" type="ORF">AB4Y32_22040</name>
</gene>
<keyword evidence="2" id="KW-1185">Reference proteome</keyword>
<proteinExistence type="predicted"/>
<comment type="caution">
    <text evidence="1">The sequence shown here is derived from an EMBL/GenBank/DDBJ whole genome shotgun (WGS) entry which is preliminary data.</text>
</comment>
<organism evidence="1 2">
    <name type="scientific">Paraburkholderia phymatum</name>
    <dbReference type="NCBI Taxonomy" id="148447"/>
    <lineage>
        <taxon>Bacteria</taxon>
        <taxon>Pseudomonadati</taxon>
        <taxon>Pseudomonadota</taxon>
        <taxon>Betaproteobacteria</taxon>
        <taxon>Burkholderiales</taxon>
        <taxon>Burkholderiaceae</taxon>
        <taxon>Paraburkholderia</taxon>
    </lineage>
</organism>
<dbReference type="Proteomes" id="UP001558850">
    <property type="component" value="Unassembled WGS sequence"/>
</dbReference>
<accession>A0ACC6U491</accession>
<reference evidence="1" key="1">
    <citation type="submission" date="2024-07" db="EMBL/GenBank/DDBJ databases">
        <title>A survey of Mimosa microsymbionts across Brazilian biomes reveals a high diversity of Paraburkholderia nodulating endemic species, but also that Cupriavidus is common as a symbiont of widespread species.</title>
        <authorList>
            <person name="Rouws L."/>
            <person name="Barauna A."/>
            <person name="Beukes C."/>
            <person name="Rouws J.R.C."/>
            <person name="De Faria S.M."/>
            <person name="Gross E."/>
            <person name="Bueno Dos Reis Junior F."/>
            <person name="Simon M.F."/>
            <person name="Maluk M."/>
            <person name="Odee D.W."/>
            <person name="Kenicer G."/>
            <person name="Young J.P.W."/>
            <person name="Reis V.M."/>
            <person name="Zilli J."/>
            <person name="James E.K."/>
        </authorList>
    </citation>
    <scope>NUCLEOTIDE SEQUENCE</scope>
    <source>
        <strain evidence="1">EG181B</strain>
    </source>
</reference>
<dbReference type="EMBL" id="JBFRCH010000013">
    <property type="protein sequence ID" value="MEX3934434.1"/>
    <property type="molecule type" value="Genomic_DNA"/>
</dbReference>
<sequence>MGEELKARWQLWPGRCHVKLLATPTMDLSMPEPADNVVLFLHILPATSATRRITRIEKSSVGTRDASPTVRWRVWLDTSHC</sequence>
<name>A0ACC6U491_9BURK</name>
<evidence type="ECO:0000313" key="2">
    <source>
        <dbReference type="Proteomes" id="UP001558850"/>
    </source>
</evidence>